<dbReference type="AlphaFoldDB" id="A0A9P9JRC1"/>
<dbReference type="InterPro" id="IPR049326">
    <property type="entry name" value="Rhodopsin_dom_fungi"/>
</dbReference>
<feature type="transmembrane region" description="Helical" evidence="14">
    <location>
        <begin position="228"/>
        <end position="249"/>
    </location>
</feature>
<feature type="transmembrane region" description="Helical" evidence="14">
    <location>
        <begin position="261"/>
        <end position="282"/>
    </location>
</feature>
<protein>
    <submittedName>
        <fullName evidence="17">GPCR, PTH11-type</fullName>
    </submittedName>
</protein>
<keyword evidence="10 14" id="KW-0472">Membrane</keyword>
<dbReference type="PANTHER" id="PTHR33048">
    <property type="entry name" value="PTH11-LIKE INTEGRAL MEMBRANE PROTEIN (AFU_ORTHOLOGUE AFUA_5G11245)"/>
    <property type="match status" value="1"/>
</dbReference>
<keyword evidence="18" id="KW-1185">Reference proteome</keyword>
<feature type="transmembrane region" description="Helical" evidence="14">
    <location>
        <begin position="185"/>
        <end position="208"/>
    </location>
</feature>
<evidence type="ECO:0000256" key="11">
    <source>
        <dbReference type="ARBA" id="ARBA00023157"/>
    </source>
</evidence>
<keyword evidence="5" id="KW-0964">Secreted</keyword>
<comment type="similarity">
    <text evidence="4">Belongs to the RBT5 family.</text>
</comment>
<evidence type="ECO:0000256" key="13">
    <source>
        <dbReference type="ARBA" id="ARBA00038359"/>
    </source>
</evidence>
<feature type="transmembrane region" description="Helical" evidence="14">
    <location>
        <begin position="154"/>
        <end position="173"/>
    </location>
</feature>
<keyword evidence="9 14" id="KW-1133">Transmembrane helix</keyword>
<evidence type="ECO:0000256" key="4">
    <source>
        <dbReference type="ARBA" id="ARBA00010031"/>
    </source>
</evidence>
<evidence type="ECO:0000256" key="2">
    <source>
        <dbReference type="ARBA" id="ARBA00004589"/>
    </source>
</evidence>
<evidence type="ECO:0000256" key="9">
    <source>
        <dbReference type="ARBA" id="ARBA00022989"/>
    </source>
</evidence>
<keyword evidence="12" id="KW-0449">Lipoprotein</keyword>
<gene>
    <name evidence="17" type="ORF">EDB81DRAFT_632983</name>
</gene>
<evidence type="ECO:0000256" key="3">
    <source>
        <dbReference type="ARBA" id="ARBA00004613"/>
    </source>
</evidence>
<feature type="transmembrane region" description="Helical" evidence="14">
    <location>
        <begin position="68"/>
        <end position="89"/>
    </location>
</feature>
<keyword evidence="8" id="KW-0732">Signal</keyword>
<comment type="subcellular location">
    <subcellularLocation>
        <location evidence="2">Membrane</location>
        <topology evidence="2">Lipid-anchor</topology>
        <topology evidence="2">GPI-anchor</topology>
    </subcellularLocation>
    <subcellularLocation>
        <location evidence="1">Membrane</location>
        <topology evidence="1">Multi-pass membrane protein</topology>
    </subcellularLocation>
    <subcellularLocation>
        <location evidence="3">Secreted</location>
    </subcellularLocation>
</comment>
<keyword evidence="7 14" id="KW-0812">Transmembrane</keyword>
<dbReference type="Pfam" id="PF20684">
    <property type="entry name" value="Fung_rhodopsin"/>
    <property type="match status" value="1"/>
</dbReference>
<dbReference type="InterPro" id="IPR052337">
    <property type="entry name" value="SAT4-like"/>
</dbReference>
<accession>A0A9P9JRC1</accession>
<feature type="non-terminal residue" evidence="17">
    <location>
        <position position="1"/>
    </location>
</feature>
<dbReference type="PANTHER" id="PTHR33048:SF143">
    <property type="entry name" value="EXTRACELLULAR MEMBRANE PROTEIN CFEM DOMAIN-CONTAINING PROTEIN-RELATED"/>
    <property type="match status" value="1"/>
</dbReference>
<feature type="domain" description="CFEM" evidence="15">
    <location>
        <begin position="4"/>
        <end position="58"/>
    </location>
</feature>
<organism evidence="17 18">
    <name type="scientific">Dactylonectria macrodidyma</name>
    <dbReference type="NCBI Taxonomy" id="307937"/>
    <lineage>
        <taxon>Eukaryota</taxon>
        <taxon>Fungi</taxon>
        <taxon>Dikarya</taxon>
        <taxon>Ascomycota</taxon>
        <taxon>Pezizomycotina</taxon>
        <taxon>Sordariomycetes</taxon>
        <taxon>Hypocreomycetidae</taxon>
        <taxon>Hypocreales</taxon>
        <taxon>Nectriaceae</taxon>
        <taxon>Dactylonectria</taxon>
    </lineage>
</organism>
<dbReference type="GO" id="GO:0005576">
    <property type="term" value="C:extracellular region"/>
    <property type="evidence" value="ECO:0007669"/>
    <property type="project" value="UniProtKB-SubCell"/>
</dbReference>
<evidence type="ECO:0000313" key="17">
    <source>
        <dbReference type="EMBL" id="KAH7176128.1"/>
    </source>
</evidence>
<evidence type="ECO:0000313" key="18">
    <source>
        <dbReference type="Proteomes" id="UP000738349"/>
    </source>
</evidence>
<evidence type="ECO:0000256" key="8">
    <source>
        <dbReference type="ARBA" id="ARBA00022729"/>
    </source>
</evidence>
<evidence type="ECO:0000259" key="15">
    <source>
        <dbReference type="Pfam" id="PF05730"/>
    </source>
</evidence>
<evidence type="ECO:0000259" key="16">
    <source>
        <dbReference type="Pfam" id="PF20684"/>
    </source>
</evidence>
<evidence type="ECO:0000256" key="5">
    <source>
        <dbReference type="ARBA" id="ARBA00022525"/>
    </source>
</evidence>
<keyword evidence="6" id="KW-0336">GPI-anchor</keyword>
<proteinExistence type="inferred from homology"/>
<feature type="domain" description="Rhodopsin" evidence="16">
    <location>
        <begin position="85"/>
        <end position="325"/>
    </location>
</feature>
<dbReference type="OrthoDB" id="2496787at2759"/>
<evidence type="ECO:0000256" key="12">
    <source>
        <dbReference type="ARBA" id="ARBA00023288"/>
    </source>
</evidence>
<evidence type="ECO:0000256" key="10">
    <source>
        <dbReference type="ARBA" id="ARBA00023136"/>
    </source>
</evidence>
<evidence type="ECO:0000256" key="1">
    <source>
        <dbReference type="ARBA" id="ARBA00004141"/>
    </source>
</evidence>
<comment type="caution">
    <text evidence="17">The sequence shown here is derived from an EMBL/GenBank/DDBJ whole genome shotgun (WGS) entry which is preliminary data.</text>
</comment>
<dbReference type="GO" id="GO:0098552">
    <property type="term" value="C:side of membrane"/>
    <property type="evidence" value="ECO:0007669"/>
    <property type="project" value="UniProtKB-KW"/>
</dbReference>
<feature type="transmembrane region" description="Helical" evidence="14">
    <location>
        <begin position="101"/>
        <end position="119"/>
    </location>
</feature>
<evidence type="ECO:0000256" key="7">
    <source>
        <dbReference type="ARBA" id="ARBA00022692"/>
    </source>
</evidence>
<reference evidence="17" key="1">
    <citation type="journal article" date="2021" name="Nat. Commun.">
        <title>Genetic determinants of endophytism in the Arabidopsis root mycobiome.</title>
        <authorList>
            <person name="Mesny F."/>
            <person name="Miyauchi S."/>
            <person name="Thiergart T."/>
            <person name="Pickel B."/>
            <person name="Atanasova L."/>
            <person name="Karlsson M."/>
            <person name="Huettel B."/>
            <person name="Barry K.W."/>
            <person name="Haridas S."/>
            <person name="Chen C."/>
            <person name="Bauer D."/>
            <person name="Andreopoulos W."/>
            <person name="Pangilinan J."/>
            <person name="LaButti K."/>
            <person name="Riley R."/>
            <person name="Lipzen A."/>
            <person name="Clum A."/>
            <person name="Drula E."/>
            <person name="Henrissat B."/>
            <person name="Kohler A."/>
            <person name="Grigoriev I.V."/>
            <person name="Martin F.M."/>
            <person name="Hacquard S."/>
        </authorList>
    </citation>
    <scope>NUCLEOTIDE SEQUENCE</scope>
    <source>
        <strain evidence="17">MPI-CAGE-AT-0147</strain>
    </source>
</reference>
<sequence length="418" mass="46233">SQSACINEAISHGHCDISNQTCICASDKYPDDMMSCVLIDCTLAEALITFNTTDTSCKSPLRDRAPTFILVATIFAVIASLFTILRFGYKVFFHTGICWDDWTVLMSTLISVAALIITVRGQIPNGFGRDIWRLSLEQITVIATYGYLLPLFYYITITLIKLSLILFLLRIFPTKGIQQLLRGTAALNVLQGIVFVVASIFQCWPISYAWSQVTGATDGSCQNSVPAYWTHSITNITIDLWLLALPLWQLQELQLAWKRKAGIACMFCVGGLATVTSILRLHSLNTINKSANVTWDNYHVQIWSTLETCMGITCACLPTFRLLLVRCFSSLSDSVQRPSHQKPLSHRLTSSLGQPHGFNITTSRAAPPGDGPFPLKEAILFQKSFLVHYGETDETGLVTEMANMSSSADTQLGPHDEA</sequence>
<evidence type="ECO:0000256" key="14">
    <source>
        <dbReference type="SAM" id="Phobius"/>
    </source>
</evidence>
<dbReference type="EMBL" id="JAGMUV010000001">
    <property type="protein sequence ID" value="KAH7176128.1"/>
    <property type="molecule type" value="Genomic_DNA"/>
</dbReference>
<feature type="transmembrane region" description="Helical" evidence="14">
    <location>
        <begin position="302"/>
        <end position="324"/>
    </location>
</feature>
<name>A0A9P9JRC1_9HYPO</name>
<comment type="similarity">
    <text evidence="13">Belongs to the SAT4 family.</text>
</comment>
<evidence type="ECO:0000256" key="6">
    <source>
        <dbReference type="ARBA" id="ARBA00022622"/>
    </source>
</evidence>
<keyword evidence="6" id="KW-0325">Glycoprotein</keyword>
<dbReference type="Proteomes" id="UP000738349">
    <property type="component" value="Unassembled WGS sequence"/>
</dbReference>
<dbReference type="InterPro" id="IPR008427">
    <property type="entry name" value="Extracellular_membr_CFEM_dom"/>
</dbReference>
<dbReference type="Pfam" id="PF05730">
    <property type="entry name" value="CFEM"/>
    <property type="match status" value="1"/>
</dbReference>
<keyword evidence="11" id="KW-1015">Disulfide bond</keyword>